<dbReference type="AlphaFoldDB" id="A0A6C0HRY4"/>
<dbReference type="EMBL" id="MN740007">
    <property type="protein sequence ID" value="QHT83269.1"/>
    <property type="molecule type" value="Genomic_DNA"/>
</dbReference>
<reference evidence="2" key="1">
    <citation type="journal article" date="2020" name="Nature">
        <title>Giant virus diversity and host interactions through global metagenomics.</title>
        <authorList>
            <person name="Schulz F."/>
            <person name="Roux S."/>
            <person name="Paez-Espino D."/>
            <person name="Jungbluth S."/>
            <person name="Walsh D.A."/>
            <person name="Denef V.J."/>
            <person name="McMahon K.D."/>
            <person name="Konstantinidis K.T."/>
            <person name="Eloe-Fadrosh E.A."/>
            <person name="Kyrpides N.C."/>
            <person name="Woyke T."/>
        </authorList>
    </citation>
    <scope>NUCLEOTIDE SEQUENCE</scope>
    <source>
        <strain evidence="2">GVMAG-M-3300023184-167</strain>
    </source>
</reference>
<feature type="transmembrane region" description="Helical" evidence="1">
    <location>
        <begin position="109"/>
        <end position="126"/>
    </location>
</feature>
<feature type="transmembrane region" description="Helical" evidence="1">
    <location>
        <begin position="132"/>
        <end position="153"/>
    </location>
</feature>
<feature type="transmembrane region" description="Helical" evidence="1">
    <location>
        <begin position="16"/>
        <end position="34"/>
    </location>
</feature>
<protein>
    <submittedName>
        <fullName evidence="2">Uncharacterized protein</fullName>
    </submittedName>
</protein>
<feature type="transmembrane region" description="Helical" evidence="1">
    <location>
        <begin position="41"/>
        <end position="60"/>
    </location>
</feature>
<organism evidence="2">
    <name type="scientific">viral metagenome</name>
    <dbReference type="NCBI Taxonomy" id="1070528"/>
    <lineage>
        <taxon>unclassified sequences</taxon>
        <taxon>metagenomes</taxon>
        <taxon>organismal metagenomes</taxon>
    </lineage>
</organism>
<proteinExistence type="predicted"/>
<evidence type="ECO:0000313" key="2">
    <source>
        <dbReference type="EMBL" id="QHT83269.1"/>
    </source>
</evidence>
<keyword evidence="1" id="KW-0812">Transmembrane</keyword>
<keyword evidence="1" id="KW-1133">Transmembrane helix</keyword>
<keyword evidence="1" id="KW-0472">Membrane</keyword>
<sequence>MNEVNPDPVNLSLPKINLGSALTIPIGILLYSICQTSQPKYSGFIYIGLLTLSVIIRNLMSTFNITDQKESCINEIFNKKKLTNDFFISFYTLVYTIVPMLYFKIQQPLVMIFLVSYTLITIITKRTCYNQLTILIDVFIATMTSLVSIFIVIQINPNCFLFMPTPSDAEQCSKPSNQKMVCAVHKNGELVKKF</sequence>
<evidence type="ECO:0000256" key="1">
    <source>
        <dbReference type="SAM" id="Phobius"/>
    </source>
</evidence>
<accession>A0A6C0HRY4</accession>
<name>A0A6C0HRY4_9ZZZZ</name>
<feature type="transmembrane region" description="Helical" evidence="1">
    <location>
        <begin position="86"/>
        <end position="102"/>
    </location>
</feature>